<evidence type="ECO:0000256" key="5">
    <source>
        <dbReference type="PIRNR" id="PIRNR000410"/>
    </source>
</evidence>
<dbReference type="CDD" id="cd02440">
    <property type="entry name" value="AdoMet_MTases"/>
    <property type="match status" value="1"/>
</dbReference>
<dbReference type="RefSeq" id="WP_223162968.1">
    <property type="nucleotide sequence ID" value="NZ_FOMS01000002.1"/>
</dbReference>
<evidence type="ECO:0000313" key="9">
    <source>
        <dbReference type="Proteomes" id="UP000325289"/>
    </source>
</evidence>
<evidence type="ECO:0000256" key="2">
    <source>
        <dbReference type="ARBA" id="ARBA00022603"/>
    </source>
</evidence>
<keyword evidence="3 5" id="KW-0808">Transferase</keyword>
<feature type="binding site" evidence="6">
    <location>
        <position position="79"/>
    </location>
    <ligand>
        <name>S-adenosyl-L-methionine</name>
        <dbReference type="ChEBI" id="CHEBI:59789"/>
    </ligand>
</feature>
<feature type="binding site" evidence="6">
    <location>
        <begin position="227"/>
        <end position="228"/>
    </location>
    <ligand>
        <name>S-adenosyl-L-methionine</name>
        <dbReference type="ChEBI" id="CHEBI:59789"/>
    </ligand>
</feature>
<comment type="function">
    <text evidence="5">Methylation of the membrane-bound methyl-accepting chemotaxis proteins (MCP) to form gamma-glutamyl methyl ester residues in MCP.</text>
</comment>
<reference evidence="8 9" key="1">
    <citation type="submission" date="2016-10" db="EMBL/GenBank/DDBJ databases">
        <authorList>
            <person name="Varghese N."/>
            <person name="Submissions S."/>
        </authorList>
    </citation>
    <scope>NUCLEOTIDE SEQUENCE [LARGE SCALE GENOMIC DNA]</scope>
    <source>
        <strain evidence="9">YIM D21,KCTC 23444,ACCC 10710</strain>
    </source>
</reference>
<feature type="binding site" evidence="6">
    <location>
        <begin position="209"/>
        <end position="210"/>
    </location>
    <ligand>
        <name>S-adenosyl-L-methionine</name>
        <dbReference type="ChEBI" id="CHEBI:59789"/>
    </ligand>
</feature>
<dbReference type="PIRSF" id="PIRSF000410">
    <property type="entry name" value="CheR"/>
    <property type="match status" value="1"/>
</dbReference>
<dbReference type="GO" id="GO:0008983">
    <property type="term" value="F:protein-glutamate O-methyltransferase activity"/>
    <property type="evidence" value="ECO:0007669"/>
    <property type="project" value="UniProtKB-EC"/>
</dbReference>
<evidence type="ECO:0000313" key="8">
    <source>
        <dbReference type="EMBL" id="SFD72461.1"/>
    </source>
</evidence>
<dbReference type="InterPro" id="IPR022641">
    <property type="entry name" value="CheR_N"/>
</dbReference>
<feature type="binding site" evidence="6">
    <location>
        <position position="125"/>
    </location>
    <ligand>
        <name>S-adenosyl-L-methionine</name>
        <dbReference type="ChEBI" id="CHEBI:59789"/>
    </ligand>
</feature>
<feature type="domain" description="CheR-type methyltransferase" evidence="7">
    <location>
        <begin position="1"/>
        <end position="285"/>
    </location>
</feature>
<evidence type="ECO:0000256" key="3">
    <source>
        <dbReference type="ARBA" id="ARBA00022679"/>
    </source>
</evidence>
<dbReference type="Pfam" id="PF03705">
    <property type="entry name" value="CheR_N"/>
    <property type="match status" value="1"/>
</dbReference>
<dbReference type="InterPro" id="IPR050903">
    <property type="entry name" value="Bact_Chemotaxis_MeTrfase"/>
</dbReference>
<feature type="binding site" evidence="6">
    <location>
        <position position="81"/>
    </location>
    <ligand>
        <name>S-adenosyl-L-methionine</name>
        <dbReference type="ChEBI" id="CHEBI:59789"/>
    </ligand>
</feature>
<sequence>MRARTISGSPAPMDRLRCAVHAETGIRLPPAKDLMIQSRLQRRVLYLGLPDLETYLSCLFDGGRLDAELPEIVDLLTTNKTDFFREEAHFRLLRDRIIPQALGRAPPGRTVRFRVWSAAASTGAEAWSAAMLLARAAEADPRLDWAILGTDISRRVLEGARRAIYSAEELRPVPEDLRCAYVMSGRAGTVARGRIVPELRARVRFAALNLMEAPYEVEAGLDVVFLRNVLIYFEPDVQRRVVAAVSRHLRPGGHLIVGHTESMNVNEASLSQIAPGAFRQTKGTR</sequence>
<dbReference type="InterPro" id="IPR000780">
    <property type="entry name" value="CheR_MeTrfase"/>
</dbReference>
<dbReference type="EMBL" id="FOMS01000002">
    <property type="protein sequence ID" value="SFD72461.1"/>
    <property type="molecule type" value="Genomic_DNA"/>
</dbReference>
<dbReference type="PRINTS" id="PR00996">
    <property type="entry name" value="CHERMTFRASE"/>
</dbReference>
<dbReference type="InterPro" id="IPR036804">
    <property type="entry name" value="CheR_N_sf"/>
</dbReference>
<dbReference type="Gene3D" id="1.10.155.10">
    <property type="entry name" value="Chemotaxis receptor methyltransferase CheR, N-terminal domain"/>
    <property type="match status" value="1"/>
</dbReference>
<organism evidence="8 9">
    <name type="scientific">Roseivivax sediminis</name>
    <dbReference type="NCBI Taxonomy" id="936889"/>
    <lineage>
        <taxon>Bacteria</taxon>
        <taxon>Pseudomonadati</taxon>
        <taxon>Pseudomonadota</taxon>
        <taxon>Alphaproteobacteria</taxon>
        <taxon>Rhodobacterales</taxon>
        <taxon>Roseobacteraceae</taxon>
        <taxon>Roseivivax</taxon>
    </lineage>
</organism>
<evidence type="ECO:0000256" key="1">
    <source>
        <dbReference type="ARBA" id="ARBA00001541"/>
    </source>
</evidence>
<keyword evidence="2 5" id="KW-0489">Methyltransferase</keyword>
<dbReference type="GO" id="GO:0032259">
    <property type="term" value="P:methylation"/>
    <property type="evidence" value="ECO:0007669"/>
    <property type="project" value="UniProtKB-KW"/>
</dbReference>
<dbReference type="PANTHER" id="PTHR24422:SF26">
    <property type="entry name" value="CHEMOTAXIS PROTEIN METHYLTRANSFERASE"/>
    <property type="match status" value="1"/>
</dbReference>
<gene>
    <name evidence="8" type="ORF">SAMN04515678_102442</name>
</gene>
<dbReference type="Proteomes" id="UP000325289">
    <property type="component" value="Unassembled WGS sequence"/>
</dbReference>
<dbReference type="InterPro" id="IPR022642">
    <property type="entry name" value="CheR_C"/>
</dbReference>
<dbReference type="PROSITE" id="PS50123">
    <property type="entry name" value="CHER"/>
    <property type="match status" value="1"/>
</dbReference>
<comment type="catalytic activity">
    <reaction evidence="1 5">
        <text>L-glutamyl-[protein] + S-adenosyl-L-methionine = [protein]-L-glutamate 5-O-methyl ester + S-adenosyl-L-homocysteine</text>
        <dbReference type="Rhea" id="RHEA:24452"/>
        <dbReference type="Rhea" id="RHEA-COMP:10208"/>
        <dbReference type="Rhea" id="RHEA-COMP:10311"/>
        <dbReference type="ChEBI" id="CHEBI:29973"/>
        <dbReference type="ChEBI" id="CHEBI:57856"/>
        <dbReference type="ChEBI" id="CHEBI:59789"/>
        <dbReference type="ChEBI" id="CHEBI:82795"/>
        <dbReference type="EC" id="2.1.1.80"/>
    </reaction>
</comment>
<evidence type="ECO:0000256" key="4">
    <source>
        <dbReference type="ARBA" id="ARBA00022691"/>
    </source>
</evidence>
<dbReference type="Pfam" id="PF01739">
    <property type="entry name" value="CheR"/>
    <property type="match status" value="1"/>
</dbReference>
<dbReference type="EC" id="2.1.1.80" evidence="5"/>
<dbReference type="AlphaFoldDB" id="A0A1I1UNQ6"/>
<feature type="binding site" evidence="6">
    <location>
        <position position="85"/>
    </location>
    <ligand>
        <name>S-adenosyl-L-methionine</name>
        <dbReference type="ChEBI" id="CHEBI:59789"/>
    </ligand>
</feature>
<name>A0A1I1UNQ6_9RHOB</name>
<dbReference type="InterPro" id="IPR029063">
    <property type="entry name" value="SAM-dependent_MTases_sf"/>
</dbReference>
<dbReference type="PANTHER" id="PTHR24422">
    <property type="entry name" value="CHEMOTAXIS PROTEIN METHYLTRANSFERASE"/>
    <property type="match status" value="1"/>
</dbReference>
<dbReference type="Gene3D" id="3.40.50.150">
    <property type="entry name" value="Vaccinia Virus protein VP39"/>
    <property type="match status" value="1"/>
</dbReference>
<evidence type="ECO:0000256" key="6">
    <source>
        <dbReference type="PIRSR" id="PIRSR000410-1"/>
    </source>
</evidence>
<evidence type="ECO:0000259" key="7">
    <source>
        <dbReference type="PROSITE" id="PS50123"/>
    </source>
</evidence>
<keyword evidence="9" id="KW-1185">Reference proteome</keyword>
<proteinExistence type="predicted"/>
<accession>A0A1I1UNQ6</accession>
<keyword evidence="4 5" id="KW-0949">S-adenosyl-L-methionine</keyword>
<dbReference type="InterPro" id="IPR026024">
    <property type="entry name" value="Chemotaxis_MeTrfase_CheR"/>
</dbReference>
<feature type="binding site" evidence="6">
    <location>
        <position position="151"/>
    </location>
    <ligand>
        <name>S-adenosyl-L-methionine</name>
        <dbReference type="ChEBI" id="CHEBI:59789"/>
    </ligand>
</feature>
<dbReference type="SUPFAM" id="SSF53335">
    <property type="entry name" value="S-adenosyl-L-methionine-dependent methyltransferases"/>
    <property type="match status" value="1"/>
</dbReference>
<protein>
    <recommendedName>
        <fullName evidence="5">Chemotaxis protein methyltransferase</fullName>
        <ecNumber evidence="5">2.1.1.80</ecNumber>
    </recommendedName>
</protein>
<dbReference type="SMART" id="SM00138">
    <property type="entry name" value="MeTrc"/>
    <property type="match status" value="1"/>
</dbReference>
<dbReference type="SUPFAM" id="SSF47757">
    <property type="entry name" value="Chemotaxis receptor methyltransferase CheR, N-terminal domain"/>
    <property type="match status" value="1"/>
</dbReference>